<evidence type="ECO:0000313" key="1">
    <source>
        <dbReference type="EMBL" id="MDW0112151.1"/>
    </source>
</evidence>
<sequence length="201" mass="23513">MRSDKKWSVQPTVSIELKDCIYRLSYITDQPVKDVVEAICEHGLERKKVISHLSQNFRRTVRVDNTLYIGDIERIPVKKRIAVGRTERISTRVDGNMHETLKVLAYSLDCSIARACALLLDASVRDVEFIDEFVQNYLQKHVDYNRMKELKKVLKYINENNPYSEEVSWGSFLSYLVDEVKLNAEKIQDSVETFVINHWKK</sequence>
<reference evidence="1 2" key="1">
    <citation type="submission" date="2023-06" db="EMBL/GenBank/DDBJ databases">
        <title>Sporosarcina sp. nov., isolated from Korean traditional fermented seafood 'Jeotgal'.</title>
        <authorList>
            <person name="Yang A.I."/>
            <person name="Shin N.-R."/>
        </authorList>
    </citation>
    <scope>NUCLEOTIDE SEQUENCE [LARGE SCALE GENOMIC DNA]</scope>
    <source>
        <strain evidence="1 2">KCTC13119</strain>
    </source>
</reference>
<dbReference type="RefSeq" id="WP_317942046.1">
    <property type="nucleotide sequence ID" value="NZ_JAUBDI010000002.1"/>
</dbReference>
<accession>A0ABU4G5G9</accession>
<evidence type="ECO:0000313" key="2">
    <source>
        <dbReference type="Proteomes" id="UP001282284"/>
    </source>
</evidence>
<gene>
    <name evidence="1" type="ORF">QT711_03070</name>
</gene>
<dbReference type="EMBL" id="JAUBDI010000002">
    <property type="protein sequence ID" value="MDW0112151.1"/>
    <property type="molecule type" value="Genomic_DNA"/>
</dbReference>
<proteinExistence type="predicted"/>
<name>A0ABU4G5G9_9BACL</name>
<organism evidence="1 2">
    <name type="scientific">Sporosarcina saromensis</name>
    <dbReference type="NCBI Taxonomy" id="359365"/>
    <lineage>
        <taxon>Bacteria</taxon>
        <taxon>Bacillati</taxon>
        <taxon>Bacillota</taxon>
        <taxon>Bacilli</taxon>
        <taxon>Bacillales</taxon>
        <taxon>Caryophanaceae</taxon>
        <taxon>Sporosarcina</taxon>
    </lineage>
</organism>
<dbReference type="Proteomes" id="UP001282284">
    <property type="component" value="Unassembled WGS sequence"/>
</dbReference>
<protein>
    <submittedName>
        <fullName evidence="1">Uncharacterized protein</fullName>
    </submittedName>
</protein>
<keyword evidence="2" id="KW-1185">Reference proteome</keyword>
<comment type="caution">
    <text evidence="1">The sequence shown here is derived from an EMBL/GenBank/DDBJ whole genome shotgun (WGS) entry which is preliminary data.</text>
</comment>